<dbReference type="SMART" id="SM00247">
    <property type="entry name" value="XTALbg"/>
    <property type="match status" value="2"/>
</dbReference>
<evidence type="ECO:0000313" key="5">
    <source>
        <dbReference type="EMBL" id="CAB1445327.1"/>
    </source>
</evidence>
<dbReference type="FunFam" id="2.60.20.10:FF:000003">
    <property type="entry name" value="Crystallin gamma S"/>
    <property type="match status" value="1"/>
</dbReference>
<dbReference type="AlphaFoldDB" id="A0A9N7V9U1"/>
<evidence type="ECO:0000313" key="6">
    <source>
        <dbReference type="Proteomes" id="UP001153269"/>
    </source>
</evidence>
<name>A0A9N7V9U1_PLEPL</name>
<feature type="domain" description="Beta/gamma crystallin 'Greek key'" evidence="4">
    <location>
        <begin position="157"/>
        <end position="199"/>
    </location>
</feature>
<dbReference type="InterPro" id="IPR050252">
    <property type="entry name" value="Beta/Gamma-Crystallin"/>
</dbReference>
<dbReference type="GO" id="GO:0002088">
    <property type="term" value="P:lens development in camera-type eye"/>
    <property type="evidence" value="ECO:0007669"/>
    <property type="project" value="TreeGrafter"/>
</dbReference>
<dbReference type="GO" id="GO:0005212">
    <property type="term" value="F:structural constituent of eye lens"/>
    <property type="evidence" value="ECO:0007669"/>
    <property type="project" value="UniProtKB-KW"/>
</dbReference>
<keyword evidence="3" id="KW-0677">Repeat</keyword>
<comment type="similarity">
    <text evidence="1">Belongs to the beta/gamma-crystallin family.</text>
</comment>
<dbReference type="PANTHER" id="PTHR11818:SF126">
    <property type="entry name" value="CRYSTALLIN, GAMMA MX,-LIKE 2-RELATED"/>
    <property type="match status" value="1"/>
</dbReference>
<accession>A0A9N7V9U1</accession>
<evidence type="ECO:0000259" key="4">
    <source>
        <dbReference type="PROSITE" id="PS50915"/>
    </source>
</evidence>
<dbReference type="PRINTS" id="PR01367">
    <property type="entry name" value="BGCRYSTALLIN"/>
</dbReference>
<dbReference type="GO" id="GO:0007601">
    <property type="term" value="P:visual perception"/>
    <property type="evidence" value="ECO:0007669"/>
    <property type="project" value="TreeGrafter"/>
</dbReference>
<dbReference type="Pfam" id="PF00030">
    <property type="entry name" value="Crystall"/>
    <property type="match status" value="2"/>
</dbReference>
<protein>
    <recommendedName>
        <fullName evidence="4">Beta/gamma crystallin 'Greek key' domain-containing protein</fullName>
    </recommendedName>
</protein>
<sequence>MEKVRMFTFLKVLQPVQESQEWKWCSGGRRLCSSRTGTSRESPTTAKATRPDLQGFVRRCNSVKVEGGWWVLYERNSYTGYQYVIGPGEYNEYRRWMGFNDCVRSCRIIKNAKGPHKLKLFDRPNFDGQSLELSDNMKAMQEKWTRQEVQSCKVLDGSWVFFEHPNFCGRQYLLEKGEYKHHSEWGALKAAVGSIRRMTEK</sequence>
<dbReference type="EMBL" id="CADEAL010003624">
    <property type="protein sequence ID" value="CAB1445327.1"/>
    <property type="molecule type" value="Genomic_DNA"/>
</dbReference>
<evidence type="ECO:0000256" key="1">
    <source>
        <dbReference type="ARBA" id="ARBA00009646"/>
    </source>
</evidence>
<feature type="domain" description="Beta/gamma crystallin 'Greek key'" evidence="4">
    <location>
        <begin position="68"/>
        <end position="110"/>
    </location>
</feature>
<feature type="domain" description="Beta/gamma crystallin 'Greek key'" evidence="4">
    <location>
        <begin position="116"/>
        <end position="156"/>
    </location>
</feature>
<keyword evidence="6" id="KW-1185">Reference proteome</keyword>
<reference evidence="5" key="1">
    <citation type="submission" date="2020-03" db="EMBL/GenBank/DDBJ databases">
        <authorList>
            <person name="Weist P."/>
        </authorList>
    </citation>
    <scope>NUCLEOTIDE SEQUENCE</scope>
</reference>
<dbReference type="InterPro" id="IPR011024">
    <property type="entry name" value="G_crystallin-like"/>
</dbReference>
<comment type="caution">
    <text evidence="5">The sequence shown here is derived from an EMBL/GenBank/DDBJ whole genome shotgun (WGS) entry which is preliminary data.</text>
</comment>
<organism evidence="5 6">
    <name type="scientific">Pleuronectes platessa</name>
    <name type="common">European plaice</name>
    <dbReference type="NCBI Taxonomy" id="8262"/>
    <lineage>
        <taxon>Eukaryota</taxon>
        <taxon>Metazoa</taxon>
        <taxon>Chordata</taxon>
        <taxon>Craniata</taxon>
        <taxon>Vertebrata</taxon>
        <taxon>Euteleostomi</taxon>
        <taxon>Actinopterygii</taxon>
        <taxon>Neopterygii</taxon>
        <taxon>Teleostei</taxon>
        <taxon>Neoteleostei</taxon>
        <taxon>Acanthomorphata</taxon>
        <taxon>Carangaria</taxon>
        <taxon>Pleuronectiformes</taxon>
        <taxon>Pleuronectoidei</taxon>
        <taxon>Pleuronectidae</taxon>
        <taxon>Pleuronectes</taxon>
    </lineage>
</organism>
<dbReference type="Gene3D" id="2.60.20.10">
    <property type="entry name" value="Crystallins"/>
    <property type="match status" value="2"/>
</dbReference>
<proteinExistence type="inferred from homology"/>
<evidence type="ECO:0000256" key="3">
    <source>
        <dbReference type="ARBA" id="ARBA00022737"/>
    </source>
</evidence>
<keyword evidence="2" id="KW-0273">Eye lens protein</keyword>
<dbReference type="PROSITE" id="PS50915">
    <property type="entry name" value="CRYSTALLIN_BETA_GAMMA"/>
    <property type="match status" value="3"/>
</dbReference>
<dbReference type="PANTHER" id="PTHR11818">
    <property type="entry name" value="BETA/GAMMA CRYSTALLIN"/>
    <property type="match status" value="1"/>
</dbReference>
<evidence type="ECO:0000256" key="2">
    <source>
        <dbReference type="ARBA" id="ARBA00022613"/>
    </source>
</evidence>
<dbReference type="SUPFAM" id="SSF49695">
    <property type="entry name" value="gamma-Crystallin-like"/>
    <property type="match status" value="1"/>
</dbReference>
<dbReference type="Proteomes" id="UP001153269">
    <property type="component" value="Unassembled WGS sequence"/>
</dbReference>
<dbReference type="InterPro" id="IPR001064">
    <property type="entry name" value="Beta/gamma_crystallin"/>
</dbReference>
<gene>
    <name evidence="5" type="ORF">PLEPLA_LOCUS33058</name>
</gene>